<dbReference type="PANTHER" id="PTHR38687">
    <property type="entry name" value="CELL DIVISION PROTEIN DEDD-RELATED"/>
    <property type="match status" value="1"/>
</dbReference>
<keyword evidence="2" id="KW-1133">Transmembrane helix</keyword>
<dbReference type="Proteomes" id="UP001293718">
    <property type="component" value="Unassembled WGS sequence"/>
</dbReference>
<comment type="caution">
    <text evidence="4">The sequence shown here is derived from an EMBL/GenBank/DDBJ whole genome shotgun (WGS) entry which is preliminary data.</text>
</comment>
<name>A0ABU5INJ4_9BURK</name>
<keyword evidence="5" id="KW-1185">Reference proteome</keyword>
<feature type="compositionally biased region" description="Low complexity" evidence="1">
    <location>
        <begin position="157"/>
        <end position="174"/>
    </location>
</feature>
<protein>
    <submittedName>
        <fullName evidence="4">SPOR domain-containing protein</fullName>
    </submittedName>
</protein>
<dbReference type="InterPro" id="IPR007730">
    <property type="entry name" value="SPOR-like_dom"/>
</dbReference>
<dbReference type="PANTHER" id="PTHR38687:SF1">
    <property type="entry name" value="CELL DIVISION PROTEIN DEDD"/>
    <property type="match status" value="1"/>
</dbReference>
<dbReference type="RefSeq" id="WP_066338005.1">
    <property type="nucleotide sequence ID" value="NZ_JAXOJX010000070.1"/>
</dbReference>
<dbReference type="InterPro" id="IPR036680">
    <property type="entry name" value="SPOR-like_sf"/>
</dbReference>
<organism evidence="4 5">
    <name type="scientific">Azohydromonas lata</name>
    <dbReference type="NCBI Taxonomy" id="45677"/>
    <lineage>
        <taxon>Bacteria</taxon>
        <taxon>Pseudomonadati</taxon>
        <taxon>Pseudomonadota</taxon>
        <taxon>Betaproteobacteria</taxon>
        <taxon>Burkholderiales</taxon>
        <taxon>Sphaerotilaceae</taxon>
        <taxon>Azohydromonas</taxon>
    </lineage>
</organism>
<feature type="compositionally biased region" description="Pro residues" evidence="1">
    <location>
        <begin position="71"/>
        <end position="85"/>
    </location>
</feature>
<dbReference type="PROSITE" id="PS51724">
    <property type="entry name" value="SPOR"/>
    <property type="match status" value="1"/>
</dbReference>
<feature type="region of interest" description="Disordered" evidence="1">
    <location>
        <begin position="45"/>
        <end position="176"/>
    </location>
</feature>
<accession>A0ABU5INJ4</accession>
<keyword evidence="2" id="KW-0812">Transmembrane</keyword>
<proteinExistence type="predicted"/>
<sequence>MKRYQKGGFGLGIIIGLLVGLGLALGVALYVTKVPVPFVDKVPQRTPEQEAAEAERNKRWDPNAPLAGKRPPVPPVEQPATPPAPDNGGVAPLPSTPTTPAEPPRGTATAPAVPPAPQAPATPAERPRASTTPATPAQPPAAKSTRDPAAILSGGDTATPPSVTNPSTSSSSRSTRAEADAFTYFVQVGAFSRVEDAEQQRARLAMLGYTARVTEREQSGRTVFRVRLGPYERKEEAEMTQDRLRGSTIESALVRVER</sequence>
<gene>
    <name evidence="4" type="ORF">SM757_28185</name>
</gene>
<dbReference type="InterPro" id="IPR052521">
    <property type="entry name" value="Cell_div_SPOR-domain"/>
</dbReference>
<feature type="compositionally biased region" description="Pro residues" evidence="1">
    <location>
        <begin position="94"/>
        <end position="103"/>
    </location>
</feature>
<evidence type="ECO:0000313" key="4">
    <source>
        <dbReference type="EMBL" id="MDZ5460466.1"/>
    </source>
</evidence>
<dbReference type="Gene3D" id="3.30.70.1070">
    <property type="entry name" value="Sporulation related repeat"/>
    <property type="match status" value="1"/>
</dbReference>
<reference evidence="4 5" key="1">
    <citation type="submission" date="2023-11" db="EMBL/GenBank/DDBJ databases">
        <title>Draft genome of Azohydromonas lata strain H1 (DSM1123), a polyhydroxyalkanoate producer.</title>
        <authorList>
            <person name="Traversa D."/>
            <person name="D'Addabbo P."/>
            <person name="Pazzani C."/>
            <person name="Manzari C."/>
            <person name="Chiara M."/>
            <person name="Scrascia M."/>
        </authorList>
    </citation>
    <scope>NUCLEOTIDE SEQUENCE [LARGE SCALE GENOMIC DNA]</scope>
    <source>
        <strain evidence="4 5">H1</strain>
    </source>
</reference>
<feature type="compositionally biased region" description="Low complexity" evidence="1">
    <location>
        <begin position="121"/>
        <end position="135"/>
    </location>
</feature>
<dbReference type="SUPFAM" id="SSF110997">
    <property type="entry name" value="Sporulation related repeat"/>
    <property type="match status" value="1"/>
</dbReference>
<feature type="transmembrane region" description="Helical" evidence="2">
    <location>
        <begin position="7"/>
        <end position="31"/>
    </location>
</feature>
<evidence type="ECO:0000259" key="3">
    <source>
        <dbReference type="PROSITE" id="PS51724"/>
    </source>
</evidence>
<keyword evidence="2" id="KW-0472">Membrane</keyword>
<evidence type="ECO:0000313" key="5">
    <source>
        <dbReference type="Proteomes" id="UP001293718"/>
    </source>
</evidence>
<evidence type="ECO:0000256" key="1">
    <source>
        <dbReference type="SAM" id="MobiDB-lite"/>
    </source>
</evidence>
<evidence type="ECO:0000256" key="2">
    <source>
        <dbReference type="SAM" id="Phobius"/>
    </source>
</evidence>
<feature type="domain" description="SPOR" evidence="3">
    <location>
        <begin position="178"/>
        <end position="257"/>
    </location>
</feature>
<dbReference type="EMBL" id="JAXOJX010000070">
    <property type="protein sequence ID" value="MDZ5460466.1"/>
    <property type="molecule type" value="Genomic_DNA"/>
</dbReference>
<dbReference type="Pfam" id="PF05036">
    <property type="entry name" value="SPOR"/>
    <property type="match status" value="1"/>
</dbReference>